<protein>
    <submittedName>
        <fullName evidence="2">S-adenosylmethionine-dependent methyltransferase</fullName>
    </submittedName>
</protein>
<dbReference type="GO" id="GO:0008757">
    <property type="term" value="F:S-adenosylmethionine-dependent methyltransferase activity"/>
    <property type="evidence" value="ECO:0007669"/>
    <property type="project" value="InterPro"/>
</dbReference>
<evidence type="ECO:0000313" key="2">
    <source>
        <dbReference type="EMBL" id="GGZ08406.1"/>
    </source>
</evidence>
<proteinExistence type="predicted"/>
<dbReference type="Proteomes" id="UP000648075">
    <property type="component" value="Unassembled WGS sequence"/>
</dbReference>
<dbReference type="InterPro" id="IPR013216">
    <property type="entry name" value="Methyltransf_11"/>
</dbReference>
<dbReference type="SUPFAM" id="SSF53335">
    <property type="entry name" value="S-adenosyl-L-methionine-dependent methyltransferases"/>
    <property type="match status" value="1"/>
</dbReference>
<dbReference type="InterPro" id="IPR029063">
    <property type="entry name" value="SAM-dependent_MTases_sf"/>
</dbReference>
<keyword evidence="2" id="KW-0808">Transferase</keyword>
<sequence>MGLRHWWDDKVVPRLIRCACGHPSVMKVRSQVVPLAEGRVFEIGCGGGINQRFYDPARVTAYCGLDPSAKGLDFAREAARVPDAQFVAGAGEQLPFPDDSFDTVVCTYTLCSVDDPGRTLAELRRVLKPGGALLYAEHGHAPDAGVARWQARIEPVWSSLAGNCHLTRPVTPAIAAAGFAPERMGAHYASGAPRFVSWMEWGRAVKPAV</sequence>
<dbReference type="GO" id="GO:0032259">
    <property type="term" value="P:methylation"/>
    <property type="evidence" value="ECO:0007669"/>
    <property type="project" value="UniProtKB-KW"/>
</dbReference>
<gene>
    <name evidence="2" type="ORF">GCM10011614_24090</name>
</gene>
<evidence type="ECO:0000313" key="3">
    <source>
        <dbReference type="Proteomes" id="UP000648075"/>
    </source>
</evidence>
<reference evidence="2" key="2">
    <citation type="submission" date="2020-09" db="EMBL/GenBank/DDBJ databases">
        <authorList>
            <person name="Sun Q."/>
            <person name="Kim S."/>
        </authorList>
    </citation>
    <scope>NUCLEOTIDE SEQUENCE</scope>
    <source>
        <strain evidence="2">KCTC 32255</strain>
    </source>
</reference>
<dbReference type="CDD" id="cd02440">
    <property type="entry name" value="AdoMet_MTases"/>
    <property type="match status" value="1"/>
</dbReference>
<dbReference type="RefSeq" id="WP_189621457.1">
    <property type="nucleotide sequence ID" value="NZ_BMZA01000009.1"/>
</dbReference>
<evidence type="ECO:0000259" key="1">
    <source>
        <dbReference type="Pfam" id="PF08241"/>
    </source>
</evidence>
<dbReference type="Pfam" id="PF08241">
    <property type="entry name" value="Methyltransf_11"/>
    <property type="match status" value="1"/>
</dbReference>
<dbReference type="PANTHER" id="PTHR45036">
    <property type="entry name" value="METHYLTRANSFERASE LIKE 7B"/>
    <property type="match status" value="1"/>
</dbReference>
<comment type="caution">
    <text evidence="2">The sequence shown here is derived from an EMBL/GenBank/DDBJ whole genome shotgun (WGS) entry which is preliminary data.</text>
</comment>
<reference evidence="2" key="1">
    <citation type="journal article" date="2014" name="Int. J. Syst. Evol. Microbiol.">
        <title>Complete genome sequence of Corynebacterium casei LMG S-19264T (=DSM 44701T), isolated from a smear-ripened cheese.</title>
        <authorList>
            <consortium name="US DOE Joint Genome Institute (JGI-PGF)"/>
            <person name="Walter F."/>
            <person name="Albersmeier A."/>
            <person name="Kalinowski J."/>
            <person name="Ruckert C."/>
        </authorList>
    </citation>
    <scope>NUCLEOTIDE SEQUENCE</scope>
    <source>
        <strain evidence="2">KCTC 32255</strain>
    </source>
</reference>
<keyword evidence="3" id="KW-1185">Reference proteome</keyword>
<accession>A0A918UGG9</accession>
<dbReference type="Gene3D" id="3.40.50.150">
    <property type="entry name" value="Vaccinia Virus protein VP39"/>
    <property type="match status" value="1"/>
</dbReference>
<feature type="domain" description="Methyltransferase type 11" evidence="1">
    <location>
        <begin position="42"/>
        <end position="134"/>
    </location>
</feature>
<dbReference type="AlphaFoldDB" id="A0A918UGG9"/>
<keyword evidence="2" id="KW-0489">Methyltransferase</keyword>
<name>A0A918UGG9_9SPHN</name>
<dbReference type="EMBL" id="BMZA01000009">
    <property type="protein sequence ID" value="GGZ08406.1"/>
    <property type="molecule type" value="Genomic_DNA"/>
</dbReference>
<organism evidence="2 3">
    <name type="scientific">Novosphingobium colocasiae</name>
    <dbReference type="NCBI Taxonomy" id="1256513"/>
    <lineage>
        <taxon>Bacteria</taxon>
        <taxon>Pseudomonadati</taxon>
        <taxon>Pseudomonadota</taxon>
        <taxon>Alphaproteobacteria</taxon>
        <taxon>Sphingomonadales</taxon>
        <taxon>Sphingomonadaceae</taxon>
        <taxon>Novosphingobium</taxon>
    </lineage>
</organism>
<dbReference type="InterPro" id="IPR052356">
    <property type="entry name" value="Thiol_S-MT"/>
</dbReference>
<dbReference type="PANTHER" id="PTHR45036:SF1">
    <property type="entry name" value="METHYLTRANSFERASE LIKE 7A"/>
    <property type="match status" value="1"/>
</dbReference>